<sequence>LYLREGGAYHFIQADQLGTPRMLVDATGAVTWRAEYEAFGRAHVAPAARATCNLRFPGQYFDQETGLHYNWHRYYDPSTGRYLSPDPIGLAGGINLYSYANANPINLIDRFGLVWVTIGYDYHGVKNWARWYLNRWGSQIGKGLDPTFPGADPEELVGLKRDVLQEWRPDPDDPCRDKEFPIGTRRRVPQDYNKFLNPGPDKVLVNKPDEPYYYQWDPWVSSPTYDDYPNTKYENLYYWEQGE</sequence>
<dbReference type="EMBL" id="JAAGRR010000224">
    <property type="protein sequence ID" value="NDY43594.1"/>
    <property type="molecule type" value="Genomic_DNA"/>
</dbReference>
<dbReference type="InterPro" id="IPR022385">
    <property type="entry name" value="Rhs_assc_core"/>
</dbReference>
<organism evidence="2 3">
    <name type="scientific">Dissulfurirhabdus thermomarina</name>
    <dbReference type="NCBI Taxonomy" id="1765737"/>
    <lineage>
        <taxon>Bacteria</taxon>
        <taxon>Deltaproteobacteria</taxon>
        <taxon>Dissulfurirhabdaceae</taxon>
        <taxon>Dissulfurirhabdus</taxon>
    </lineage>
</organism>
<proteinExistence type="predicted"/>
<reference evidence="2 3" key="1">
    <citation type="submission" date="2020-02" db="EMBL/GenBank/DDBJ databases">
        <title>Comparative genomics of sulfur disproportionating microorganisms.</title>
        <authorList>
            <person name="Ward L.M."/>
            <person name="Bertran E."/>
            <person name="Johnston D.T."/>
        </authorList>
    </citation>
    <scope>NUCLEOTIDE SEQUENCE [LARGE SCALE GENOMIC DNA]</scope>
    <source>
        <strain evidence="2 3">DSM 100025</strain>
    </source>
</reference>
<evidence type="ECO:0000313" key="2">
    <source>
        <dbReference type="EMBL" id="NDY43594.1"/>
    </source>
</evidence>
<evidence type="ECO:0000313" key="3">
    <source>
        <dbReference type="Proteomes" id="UP000469346"/>
    </source>
</evidence>
<dbReference type="InterPro" id="IPR014756">
    <property type="entry name" value="Ig_E-set"/>
</dbReference>
<name>A0A6N9TV34_DISTH</name>
<feature type="domain" description="RHS protein conserved region" evidence="1">
    <location>
        <begin position="10"/>
        <end position="42"/>
    </location>
</feature>
<dbReference type="Pfam" id="PF03527">
    <property type="entry name" value="RHS"/>
    <property type="match status" value="1"/>
</dbReference>
<feature type="non-terminal residue" evidence="2">
    <location>
        <position position="1"/>
    </location>
</feature>
<comment type="caution">
    <text evidence="2">The sequence shown here is derived from an EMBL/GenBank/DDBJ whole genome shotgun (WGS) entry which is preliminary data.</text>
</comment>
<protein>
    <recommendedName>
        <fullName evidence="1">RHS protein conserved region domain-containing protein</fullName>
    </recommendedName>
</protein>
<dbReference type="SUPFAM" id="SSF81296">
    <property type="entry name" value="E set domains"/>
    <property type="match status" value="1"/>
</dbReference>
<dbReference type="NCBIfam" id="TIGR03696">
    <property type="entry name" value="Rhs_assc_core"/>
    <property type="match status" value="1"/>
</dbReference>
<evidence type="ECO:0000259" key="1">
    <source>
        <dbReference type="Pfam" id="PF03527"/>
    </source>
</evidence>
<accession>A0A6N9TV34</accession>
<dbReference type="PANTHER" id="PTHR32305">
    <property type="match status" value="1"/>
</dbReference>
<dbReference type="InterPro" id="IPR050708">
    <property type="entry name" value="T6SS_VgrG/RHS"/>
</dbReference>
<dbReference type="PANTHER" id="PTHR32305:SF15">
    <property type="entry name" value="PROTEIN RHSA-RELATED"/>
    <property type="match status" value="1"/>
</dbReference>
<gene>
    <name evidence="2" type="ORF">G3N55_12190</name>
</gene>
<dbReference type="PRINTS" id="PR00394">
    <property type="entry name" value="RHSPROTEIN"/>
</dbReference>
<keyword evidence="3" id="KW-1185">Reference proteome</keyword>
<dbReference type="AlphaFoldDB" id="A0A6N9TV34"/>
<dbReference type="Gene3D" id="2.180.10.10">
    <property type="entry name" value="RHS repeat-associated core"/>
    <property type="match status" value="1"/>
</dbReference>
<dbReference type="Proteomes" id="UP000469346">
    <property type="component" value="Unassembled WGS sequence"/>
</dbReference>
<dbReference type="RefSeq" id="WP_181448092.1">
    <property type="nucleotide sequence ID" value="NZ_JAAGRR010000224.1"/>
</dbReference>
<dbReference type="InterPro" id="IPR001826">
    <property type="entry name" value="RHS"/>
</dbReference>